<dbReference type="EMBL" id="VCHE01000083">
    <property type="protein sequence ID" value="KAB2572180.1"/>
    <property type="molecule type" value="Genomic_DNA"/>
</dbReference>
<dbReference type="InterPro" id="IPR008927">
    <property type="entry name" value="6-PGluconate_DH-like_C_sf"/>
</dbReference>
<evidence type="ECO:0000313" key="9">
    <source>
        <dbReference type="EMBL" id="KAB2572180.1"/>
    </source>
</evidence>
<dbReference type="InterPro" id="IPR013328">
    <property type="entry name" value="6PGD_dom2"/>
</dbReference>
<dbReference type="SUPFAM" id="SSF51735">
    <property type="entry name" value="NAD(P)-binding Rossmann-fold domains"/>
    <property type="match status" value="1"/>
</dbReference>
<dbReference type="InterPro" id="IPR006115">
    <property type="entry name" value="6PGDH_NADP-bd"/>
</dbReference>
<evidence type="ECO:0000259" key="8">
    <source>
        <dbReference type="SMART" id="SM01350"/>
    </source>
</evidence>
<evidence type="ECO:0000313" key="10">
    <source>
        <dbReference type="Proteomes" id="UP000325902"/>
    </source>
</evidence>
<dbReference type="PRINTS" id="PR00076">
    <property type="entry name" value="6PGDHDRGNASE"/>
</dbReference>
<proteinExistence type="inferred from homology"/>
<keyword evidence="5 6" id="KW-0570">Pentose shunt</keyword>
<keyword evidence="4" id="KW-0311">Gluconate utilization</keyword>
<comment type="catalytic activity">
    <reaction evidence="6">
        <text>6-phospho-D-gluconate + NADP(+) = D-ribulose 5-phosphate + CO2 + NADPH</text>
        <dbReference type="Rhea" id="RHEA:10116"/>
        <dbReference type="ChEBI" id="CHEBI:16526"/>
        <dbReference type="ChEBI" id="CHEBI:57783"/>
        <dbReference type="ChEBI" id="CHEBI:58121"/>
        <dbReference type="ChEBI" id="CHEBI:58349"/>
        <dbReference type="ChEBI" id="CHEBI:58759"/>
        <dbReference type="EC" id="1.1.1.44"/>
    </reaction>
</comment>
<dbReference type="EC" id="1.1.1.44" evidence="6"/>
<dbReference type="GO" id="GO:0006098">
    <property type="term" value="P:pentose-phosphate shunt"/>
    <property type="evidence" value="ECO:0007669"/>
    <property type="project" value="UniProtKB-UniPathway"/>
</dbReference>
<evidence type="ECO:0000256" key="6">
    <source>
        <dbReference type="PIRNR" id="PIRNR000109"/>
    </source>
</evidence>
<dbReference type="GO" id="GO:0004616">
    <property type="term" value="F:phosphogluconate dehydrogenase (decarboxylating) activity"/>
    <property type="evidence" value="ECO:0007669"/>
    <property type="project" value="UniProtKB-EC"/>
</dbReference>
<dbReference type="FunFam" id="3.40.50.720:FF:000634">
    <property type="entry name" value="6-phosphogluconate dehydrogenase, decarboxylating"/>
    <property type="match status" value="1"/>
</dbReference>
<evidence type="ECO:0000256" key="7">
    <source>
        <dbReference type="PIRSR" id="PIRSR000109-1"/>
    </source>
</evidence>
<organism evidence="9 10">
    <name type="scientific">Lasiodiplodia theobromae</name>
    <dbReference type="NCBI Taxonomy" id="45133"/>
    <lineage>
        <taxon>Eukaryota</taxon>
        <taxon>Fungi</taxon>
        <taxon>Dikarya</taxon>
        <taxon>Ascomycota</taxon>
        <taxon>Pezizomycotina</taxon>
        <taxon>Dothideomycetes</taxon>
        <taxon>Dothideomycetes incertae sedis</taxon>
        <taxon>Botryosphaeriales</taxon>
        <taxon>Botryosphaeriaceae</taxon>
        <taxon>Lasiodiplodia</taxon>
    </lineage>
</organism>
<dbReference type="OrthoDB" id="434986at2759"/>
<accession>A0A5N5D3B9</accession>
<dbReference type="Pfam" id="PF00393">
    <property type="entry name" value="6PGD"/>
    <property type="match status" value="1"/>
</dbReference>
<gene>
    <name evidence="9" type="ORF">DBV05_g9134</name>
</gene>
<evidence type="ECO:0000256" key="3">
    <source>
        <dbReference type="ARBA" id="ARBA00023002"/>
    </source>
</evidence>
<evidence type="ECO:0000256" key="1">
    <source>
        <dbReference type="ARBA" id="ARBA00004874"/>
    </source>
</evidence>
<keyword evidence="6" id="KW-0521">NADP</keyword>
<comment type="similarity">
    <text evidence="2 6">Belongs to the 6-phosphogluconate dehydrogenase family.</text>
</comment>
<reference evidence="9 10" key="1">
    <citation type="journal article" date="2019" name="Sci. Rep.">
        <title>A multi-omics analysis of the grapevine pathogen Lasiodiplodia theobromae reveals that temperature affects the expression of virulence- and pathogenicity-related genes.</title>
        <authorList>
            <person name="Felix C."/>
            <person name="Meneses R."/>
            <person name="Goncalves M.F.M."/>
            <person name="Tilleman L."/>
            <person name="Duarte A.S."/>
            <person name="Jorrin-Novo J.V."/>
            <person name="Van de Peer Y."/>
            <person name="Deforce D."/>
            <person name="Van Nieuwerburgh F."/>
            <person name="Esteves A.C."/>
            <person name="Alves A."/>
        </authorList>
    </citation>
    <scope>NUCLEOTIDE SEQUENCE [LARGE SCALE GENOMIC DNA]</scope>
    <source>
        <strain evidence="9 10">LA-SOL3</strain>
    </source>
</reference>
<sequence length="513" mass="56678">MIPDTEVGKISRVGIIGASNIGTTMCLGFCENGLDVSLCDASGQNLDQARKMAEQTKSTLKGKIDHFKDTREFTKSLDPQSRKILVFSIAHGRATDLVLEKIRGDLKEGDIILDGGNENYRDTERRQKELEQRGVKWIGMGVSGGYQSAKRGLSMSLSGDKAAVEFVLPLLEKLSAKTGKGGRPCVQYMGPRGAGHYIKMVHNGIESAMLSAVCEAWSFLHKSLGLPHDEIGKIFEKWNSKGELKNTYLIQIGSEICQRRKTPGGGVRGEGKAEEGYVLDEVLDKVVEDDDDSEGTLYWSVMEAADRHVSAPTIAAGQFFRVASGNRAQRLKVAEKMSIPEPQQVGIQDKDALIEILRKAIYATFLASFCQGLELIARASKDEGWDVNLGKCVQIWRAGCIIQEDYIADMLEPILLNAHEPIMNIKLIDEVSSDLQKNYSSLKEIVLKSIQWDNYVPALSATLEYLKYVGGAMLATQFMEAEMDFFGTHSFDRRNVWGEDPGKPSKSAQRLPA</sequence>
<dbReference type="PANTHER" id="PTHR11811">
    <property type="entry name" value="6-PHOSPHOGLUCONATE DEHYDROGENASE"/>
    <property type="match status" value="1"/>
</dbReference>
<keyword evidence="3 6" id="KW-0560">Oxidoreductase</keyword>
<comment type="function">
    <text evidence="6">Catalyzes the oxidative decarboxylation of 6-phosphogluconate to ribulose 5-phosphate and CO(2), with concomitant reduction of NADP to NADPH.</text>
</comment>
<dbReference type="AlphaFoldDB" id="A0A5N5D3B9"/>
<comment type="caution">
    <text evidence="9">The sequence shown here is derived from an EMBL/GenBank/DDBJ whole genome shotgun (WGS) entry which is preliminary data.</text>
</comment>
<comment type="subunit">
    <text evidence="6">Homodimer.</text>
</comment>
<dbReference type="SMART" id="SM01350">
    <property type="entry name" value="6PGD"/>
    <property type="match status" value="1"/>
</dbReference>
<dbReference type="InterPro" id="IPR006183">
    <property type="entry name" value="Pgluconate_DH"/>
</dbReference>
<dbReference type="SUPFAM" id="SSF48179">
    <property type="entry name" value="6-phosphogluconate dehydrogenase C-terminal domain-like"/>
    <property type="match status" value="1"/>
</dbReference>
<dbReference type="Proteomes" id="UP000325902">
    <property type="component" value="Unassembled WGS sequence"/>
</dbReference>
<dbReference type="GO" id="GO:0050661">
    <property type="term" value="F:NADP binding"/>
    <property type="evidence" value="ECO:0007669"/>
    <property type="project" value="InterPro"/>
</dbReference>
<dbReference type="Gene3D" id="3.40.50.720">
    <property type="entry name" value="NAD(P)-binding Rossmann-like Domain"/>
    <property type="match status" value="1"/>
</dbReference>
<dbReference type="InterPro" id="IPR006113">
    <property type="entry name" value="6PGDH_Gnd/GntZ"/>
</dbReference>
<feature type="active site" description="Proton acceptor" evidence="7">
    <location>
        <position position="199"/>
    </location>
</feature>
<comment type="pathway">
    <text evidence="1 6">Carbohydrate degradation; pentose phosphate pathway; D-ribulose 5-phosphate from D-glucose 6-phosphate (oxidative stage): step 3/3.</text>
</comment>
<keyword evidence="10" id="KW-1185">Reference proteome</keyword>
<evidence type="ECO:0000256" key="2">
    <source>
        <dbReference type="ARBA" id="ARBA00008419"/>
    </source>
</evidence>
<name>A0A5N5D3B9_9PEZI</name>
<dbReference type="GO" id="GO:0019521">
    <property type="term" value="P:D-gluconate metabolic process"/>
    <property type="evidence" value="ECO:0007669"/>
    <property type="project" value="UniProtKB-KW"/>
</dbReference>
<feature type="active site" description="Proton donor" evidence="7">
    <location>
        <position position="206"/>
    </location>
</feature>
<evidence type="ECO:0000256" key="5">
    <source>
        <dbReference type="ARBA" id="ARBA00023126"/>
    </source>
</evidence>
<protein>
    <recommendedName>
        <fullName evidence="6">6-phosphogluconate dehydrogenase, decarboxylating</fullName>
        <ecNumber evidence="6">1.1.1.44</ecNumber>
    </recommendedName>
</protein>
<dbReference type="InterPro" id="IPR036291">
    <property type="entry name" value="NAD(P)-bd_dom_sf"/>
</dbReference>
<dbReference type="Gene3D" id="1.10.1040.10">
    <property type="entry name" value="N-(1-d-carboxylethyl)-l-norvaline Dehydrogenase, domain 2"/>
    <property type="match status" value="1"/>
</dbReference>
<dbReference type="UniPathway" id="UPA00115">
    <property type="reaction ID" value="UER00410"/>
</dbReference>
<dbReference type="InterPro" id="IPR006114">
    <property type="entry name" value="6PGDH_C"/>
</dbReference>
<dbReference type="Pfam" id="PF03446">
    <property type="entry name" value="NAD_binding_2"/>
    <property type="match status" value="1"/>
</dbReference>
<dbReference type="PIRSF" id="PIRSF000109">
    <property type="entry name" value="6PGD"/>
    <property type="match status" value="1"/>
</dbReference>
<feature type="domain" description="6-phosphogluconate dehydrogenase C-terminal" evidence="8">
    <location>
        <begin position="195"/>
        <end position="498"/>
    </location>
</feature>
<evidence type="ECO:0000256" key="4">
    <source>
        <dbReference type="ARBA" id="ARBA00023064"/>
    </source>
</evidence>